<evidence type="ECO:0000313" key="3">
    <source>
        <dbReference type="Proteomes" id="UP000639606"/>
    </source>
</evidence>
<name>A0A918AJ82_9PSEU</name>
<sequence>MLVLARELGLPTGDPVVVKDGSNLLVHLRPAPVVARAATTTAAVRGPRVADHFRRAIAVSGHLAARGVPVVGDPADAPPGPHLVEGVVVAFAAFVAHDPDWRPDPASFATLLAELHAELRDYPGPLPARGPLDDVDAALALLGGPPELVARRDELVARWPELPVQPLHGDAHAGNLLGTARGPVWNDFEDTWRGPVAWDVATAARSRLLDRAAVVARYPAAGLEFHLALRELMAECWALAARAVAQPR</sequence>
<dbReference type="EMBL" id="BMRG01000002">
    <property type="protein sequence ID" value="GGP44376.1"/>
    <property type="molecule type" value="Genomic_DNA"/>
</dbReference>
<proteinExistence type="predicted"/>
<gene>
    <name evidence="2" type="ORF">GCM10010185_15110</name>
</gene>
<dbReference type="InterPro" id="IPR011009">
    <property type="entry name" value="Kinase-like_dom_sf"/>
</dbReference>
<dbReference type="Proteomes" id="UP000639606">
    <property type="component" value="Unassembled WGS sequence"/>
</dbReference>
<reference evidence="2" key="1">
    <citation type="journal article" date="2014" name="Int. J. Syst. Evol. Microbiol.">
        <title>Complete genome sequence of Corynebacterium casei LMG S-19264T (=DSM 44701T), isolated from a smear-ripened cheese.</title>
        <authorList>
            <consortium name="US DOE Joint Genome Institute (JGI-PGF)"/>
            <person name="Walter F."/>
            <person name="Albersmeier A."/>
            <person name="Kalinowski J."/>
            <person name="Ruckert C."/>
        </authorList>
    </citation>
    <scope>NUCLEOTIDE SEQUENCE</scope>
    <source>
        <strain evidence="2">JCM 3313</strain>
    </source>
</reference>
<protein>
    <recommendedName>
        <fullName evidence="1">Aminoglycoside phosphotransferase domain-containing protein</fullName>
    </recommendedName>
</protein>
<feature type="domain" description="Aminoglycoside phosphotransferase" evidence="1">
    <location>
        <begin position="47"/>
        <end position="225"/>
    </location>
</feature>
<organism evidence="2 3">
    <name type="scientific">Saccharothrix coeruleofusca</name>
    <dbReference type="NCBI Taxonomy" id="33919"/>
    <lineage>
        <taxon>Bacteria</taxon>
        <taxon>Bacillati</taxon>
        <taxon>Actinomycetota</taxon>
        <taxon>Actinomycetes</taxon>
        <taxon>Pseudonocardiales</taxon>
        <taxon>Pseudonocardiaceae</taxon>
        <taxon>Saccharothrix</taxon>
    </lineage>
</organism>
<accession>A0A918AJ82</accession>
<evidence type="ECO:0000313" key="2">
    <source>
        <dbReference type="EMBL" id="GGP44376.1"/>
    </source>
</evidence>
<dbReference type="InterPro" id="IPR002575">
    <property type="entry name" value="Aminoglycoside_PTrfase"/>
</dbReference>
<comment type="caution">
    <text evidence="2">The sequence shown here is derived from an EMBL/GenBank/DDBJ whole genome shotgun (WGS) entry which is preliminary data.</text>
</comment>
<dbReference type="SUPFAM" id="SSF56112">
    <property type="entry name" value="Protein kinase-like (PK-like)"/>
    <property type="match status" value="1"/>
</dbReference>
<keyword evidence="3" id="KW-1185">Reference proteome</keyword>
<dbReference type="Gene3D" id="3.90.1200.10">
    <property type="match status" value="1"/>
</dbReference>
<dbReference type="AlphaFoldDB" id="A0A918AJ82"/>
<dbReference type="Pfam" id="PF01636">
    <property type="entry name" value="APH"/>
    <property type="match status" value="1"/>
</dbReference>
<reference evidence="2" key="2">
    <citation type="submission" date="2020-09" db="EMBL/GenBank/DDBJ databases">
        <authorList>
            <person name="Sun Q."/>
            <person name="Ohkuma M."/>
        </authorList>
    </citation>
    <scope>NUCLEOTIDE SEQUENCE</scope>
    <source>
        <strain evidence="2">JCM 3313</strain>
    </source>
</reference>
<evidence type="ECO:0000259" key="1">
    <source>
        <dbReference type="Pfam" id="PF01636"/>
    </source>
</evidence>